<gene>
    <name evidence="7" type="primary">LOC112392653</name>
</gene>
<sequence length="88" mass="10120">MKAKITAYVIILALHINDFQIDLTVLQRDLKLSEKRMMEIAKAMRLKISKRRVSLAVGREEDHKLGTLSIPLPPAQALDRQSKRRKIT</sequence>
<evidence type="ECO:0000256" key="1">
    <source>
        <dbReference type="ARBA" id="ARBA00004604"/>
    </source>
</evidence>
<dbReference type="GeneID" id="112392653"/>
<keyword evidence="3" id="KW-0240">DNA-directed RNA polymerase</keyword>
<dbReference type="InterPro" id="IPR009668">
    <property type="entry name" value="RNA_pol-assoc_fac_A49-like"/>
</dbReference>
<evidence type="ECO:0000313" key="6">
    <source>
        <dbReference type="Proteomes" id="UP000252040"/>
    </source>
</evidence>
<evidence type="ECO:0000256" key="4">
    <source>
        <dbReference type="ARBA" id="ARBA00023163"/>
    </source>
</evidence>
<keyword evidence="4" id="KW-0804">Transcription</keyword>
<dbReference type="Pfam" id="PF06870">
    <property type="entry name" value="RNA_pol_I_A49"/>
    <property type="match status" value="1"/>
</dbReference>
<dbReference type="GO" id="GO:0000428">
    <property type="term" value="C:DNA-directed RNA polymerase complex"/>
    <property type="evidence" value="ECO:0007669"/>
    <property type="project" value="UniProtKB-KW"/>
</dbReference>
<evidence type="ECO:0000256" key="5">
    <source>
        <dbReference type="ARBA" id="ARBA00023242"/>
    </source>
</evidence>
<dbReference type="RefSeq" id="XP_024590201.1">
    <property type="nucleotide sequence ID" value="XM_024734433.1"/>
</dbReference>
<protein>
    <submittedName>
        <fullName evidence="7">DNA-directed RNA polymerase I subunit RPA49-like</fullName>
    </submittedName>
</protein>
<dbReference type="GO" id="GO:0003677">
    <property type="term" value="F:DNA binding"/>
    <property type="evidence" value="ECO:0007669"/>
    <property type="project" value="InterPro"/>
</dbReference>
<evidence type="ECO:0000256" key="2">
    <source>
        <dbReference type="ARBA" id="ARBA00009430"/>
    </source>
</evidence>
<keyword evidence="5" id="KW-0539">Nucleus</keyword>
<reference evidence="7" key="1">
    <citation type="submission" date="2025-08" db="UniProtKB">
        <authorList>
            <consortium name="RefSeq"/>
        </authorList>
    </citation>
    <scope>IDENTIFICATION</scope>
    <source>
        <tissue evidence="7">Meat</tissue>
    </source>
</reference>
<dbReference type="STRING" id="1706337.A0A341AHL0"/>
<dbReference type="GO" id="GO:0005730">
    <property type="term" value="C:nucleolus"/>
    <property type="evidence" value="ECO:0007669"/>
    <property type="project" value="UniProtKB-SubCell"/>
</dbReference>
<evidence type="ECO:0000313" key="7">
    <source>
        <dbReference type="RefSeq" id="XP_024590201.1"/>
    </source>
</evidence>
<evidence type="ECO:0000256" key="3">
    <source>
        <dbReference type="ARBA" id="ARBA00022478"/>
    </source>
</evidence>
<dbReference type="AlphaFoldDB" id="A0A341AHL0"/>
<proteinExistence type="inferred from homology"/>
<name>A0A341AHL0_NEOAA</name>
<organism evidence="6 7">
    <name type="scientific">Neophocaena asiaeorientalis asiaeorientalis</name>
    <name type="common">Yangtze finless porpoise</name>
    <name type="synonym">Neophocaena phocaenoides subsp. asiaeorientalis</name>
    <dbReference type="NCBI Taxonomy" id="1706337"/>
    <lineage>
        <taxon>Eukaryota</taxon>
        <taxon>Metazoa</taxon>
        <taxon>Chordata</taxon>
        <taxon>Craniata</taxon>
        <taxon>Vertebrata</taxon>
        <taxon>Euteleostomi</taxon>
        <taxon>Mammalia</taxon>
        <taxon>Eutheria</taxon>
        <taxon>Laurasiatheria</taxon>
        <taxon>Artiodactyla</taxon>
        <taxon>Whippomorpha</taxon>
        <taxon>Cetacea</taxon>
        <taxon>Odontoceti</taxon>
        <taxon>Phocoenidae</taxon>
        <taxon>Neophocaena</taxon>
    </lineage>
</organism>
<accession>A0A341AHL0</accession>
<dbReference type="InParanoid" id="A0A341AHL0"/>
<dbReference type="GO" id="GO:0006351">
    <property type="term" value="P:DNA-templated transcription"/>
    <property type="evidence" value="ECO:0007669"/>
    <property type="project" value="InterPro"/>
</dbReference>
<comment type="similarity">
    <text evidence="2">Belongs to the eukaryotic RPA49/POLR1E RNA polymerase subunit family.</text>
</comment>
<dbReference type="Proteomes" id="UP000252040">
    <property type="component" value="Unplaced"/>
</dbReference>
<comment type="subcellular location">
    <subcellularLocation>
        <location evidence="1">Nucleus</location>
        <location evidence="1">Nucleolus</location>
    </subcellularLocation>
</comment>
<keyword evidence="6" id="KW-1185">Reference proteome</keyword>
<dbReference type="PANTHER" id="PTHR14440">
    <property type="entry name" value="DNA-DIRECTED RNA POLYMERASE I SUBUNIT RPA49"/>
    <property type="match status" value="1"/>
</dbReference>
<dbReference type="KEGG" id="nasi:112392653"/>